<dbReference type="RefSeq" id="WP_129425289.1">
    <property type="nucleotide sequence ID" value="NZ_SDPW01000001.1"/>
</dbReference>
<dbReference type="PANTHER" id="PTHR11102:SF160">
    <property type="entry name" value="ERAD-ASSOCIATED E3 UBIQUITIN-PROTEIN LIGASE COMPONENT HRD3"/>
    <property type="match status" value="1"/>
</dbReference>
<dbReference type="InterPro" id="IPR006597">
    <property type="entry name" value="Sel1-like"/>
</dbReference>
<dbReference type="Gene3D" id="1.25.40.10">
    <property type="entry name" value="Tetratricopeptide repeat domain"/>
    <property type="match status" value="1"/>
</dbReference>
<accession>A0A4Q2K099</accession>
<keyword evidence="2" id="KW-1185">Reference proteome</keyword>
<sequence length="396" mass="45405">MDLSNFEPPYDEAVDRQQHGALSLQIGSLYYNDGLTFDDRECFDKAREFYEKSLSMGNPQAAVNLGYIYEYGRLGKEDGERALDLFERAAFCEHPEALYKLADILYWRNVPVDDERAADERAFALYTKAHRLAQGLNEPDWLGSSALRLAGCFERGRGCERDLTLSQAYYLQAQAKFEMALGDGLDYYRDKRDDCRHGILRISELTDEYAQWKPLPVGAKFDADGLLRVNADALVPAGCYRTRSGEHVIVNKQDFEEGRRVDRRFEILRTARMVEFNLAMRDVLENRSLVRITFDEFGAAIEQELGVMGQREFLQLDPEDAAMLRGQLLGYELAAWEERYEPYRAQSGDGLEWSVDVLNDTTGFSTKGAGAWPYYLPFLFEELSRYGIANMWTRGN</sequence>
<dbReference type="OrthoDB" id="7056571at2"/>
<gene>
    <name evidence="1" type="ORF">ET524_09420</name>
</gene>
<dbReference type="InterPro" id="IPR011990">
    <property type="entry name" value="TPR-like_helical_dom_sf"/>
</dbReference>
<name>A0A4Q2K099_9ACTN</name>
<dbReference type="SMART" id="SM00671">
    <property type="entry name" value="SEL1"/>
    <property type="match status" value="2"/>
</dbReference>
<dbReference type="Pfam" id="PF08238">
    <property type="entry name" value="Sel1"/>
    <property type="match status" value="4"/>
</dbReference>
<dbReference type="PANTHER" id="PTHR11102">
    <property type="entry name" value="SEL-1-LIKE PROTEIN"/>
    <property type="match status" value="1"/>
</dbReference>
<dbReference type="AlphaFoldDB" id="A0A4Q2K099"/>
<proteinExistence type="predicted"/>
<dbReference type="InterPro" id="IPR050767">
    <property type="entry name" value="Sel1_AlgK"/>
</dbReference>
<dbReference type="EMBL" id="SDPW01000001">
    <property type="protein sequence ID" value="RXZ54676.1"/>
    <property type="molecule type" value="Genomic_DNA"/>
</dbReference>
<evidence type="ECO:0000313" key="1">
    <source>
        <dbReference type="EMBL" id="RXZ54676.1"/>
    </source>
</evidence>
<comment type="caution">
    <text evidence="1">The sequence shown here is derived from an EMBL/GenBank/DDBJ whole genome shotgun (WGS) entry which is preliminary data.</text>
</comment>
<dbReference type="SUPFAM" id="SSF81901">
    <property type="entry name" value="HCP-like"/>
    <property type="match status" value="1"/>
</dbReference>
<reference evidence="1 2" key="1">
    <citation type="submission" date="2019-01" db="EMBL/GenBank/DDBJ databases">
        <title>Senegalimassilia sp. nov. KGMB04484 isolated human feces.</title>
        <authorList>
            <person name="Han K.-I."/>
            <person name="Kim J.-S."/>
            <person name="Lee K.C."/>
            <person name="Suh M.K."/>
            <person name="Eom M.K."/>
            <person name="Lee J.H."/>
            <person name="Park S.-H."/>
            <person name="Kang S.W."/>
            <person name="Park J.-E."/>
            <person name="Oh B.S."/>
            <person name="Yu S.Y."/>
            <person name="Choi S.-H."/>
            <person name="Lee D.H."/>
            <person name="Yoon H."/>
            <person name="Kim B.-Y."/>
            <person name="Lee J.H."/>
            <person name="Lee J.-S."/>
        </authorList>
    </citation>
    <scope>NUCLEOTIDE SEQUENCE [LARGE SCALE GENOMIC DNA]</scope>
    <source>
        <strain evidence="1 2">KGMB04484</strain>
    </source>
</reference>
<dbReference type="Proteomes" id="UP000293345">
    <property type="component" value="Unassembled WGS sequence"/>
</dbReference>
<evidence type="ECO:0000313" key="2">
    <source>
        <dbReference type="Proteomes" id="UP000293345"/>
    </source>
</evidence>
<organism evidence="1 2">
    <name type="scientific">Senegalimassilia faecalis</name>
    <dbReference type="NCBI Taxonomy" id="2509433"/>
    <lineage>
        <taxon>Bacteria</taxon>
        <taxon>Bacillati</taxon>
        <taxon>Actinomycetota</taxon>
        <taxon>Coriobacteriia</taxon>
        <taxon>Coriobacteriales</taxon>
        <taxon>Coriobacteriaceae</taxon>
        <taxon>Senegalimassilia</taxon>
    </lineage>
</organism>
<protein>
    <submittedName>
        <fullName evidence="1">Sel1 repeat family protein</fullName>
    </submittedName>
</protein>